<dbReference type="Proteomes" id="UP000479000">
    <property type="component" value="Unassembled WGS sequence"/>
</dbReference>
<name>A0A6H5GUK8_9HEMI</name>
<keyword evidence="2" id="KW-1185">Reference proteome</keyword>
<evidence type="ECO:0000313" key="2">
    <source>
        <dbReference type="Proteomes" id="UP000479000"/>
    </source>
</evidence>
<protein>
    <submittedName>
        <fullName evidence="1">Uncharacterized protein</fullName>
    </submittedName>
</protein>
<feature type="non-terminal residue" evidence="1">
    <location>
        <position position="1"/>
    </location>
</feature>
<reference evidence="1 2" key="1">
    <citation type="submission" date="2020-02" db="EMBL/GenBank/DDBJ databases">
        <authorList>
            <person name="Ferguson B K."/>
        </authorList>
    </citation>
    <scope>NUCLEOTIDE SEQUENCE [LARGE SCALE GENOMIC DNA]</scope>
</reference>
<dbReference type="EMBL" id="CADCXU010018191">
    <property type="protein sequence ID" value="CAB0006685.1"/>
    <property type="molecule type" value="Genomic_DNA"/>
</dbReference>
<accession>A0A6H5GUK8</accession>
<organism evidence="1 2">
    <name type="scientific">Nesidiocoris tenuis</name>
    <dbReference type="NCBI Taxonomy" id="355587"/>
    <lineage>
        <taxon>Eukaryota</taxon>
        <taxon>Metazoa</taxon>
        <taxon>Ecdysozoa</taxon>
        <taxon>Arthropoda</taxon>
        <taxon>Hexapoda</taxon>
        <taxon>Insecta</taxon>
        <taxon>Pterygota</taxon>
        <taxon>Neoptera</taxon>
        <taxon>Paraneoptera</taxon>
        <taxon>Hemiptera</taxon>
        <taxon>Heteroptera</taxon>
        <taxon>Panheteroptera</taxon>
        <taxon>Cimicomorpha</taxon>
        <taxon>Miridae</taxon>
        <taxon>Dicyphina</taxon>
        <taxon>Nesidiocoris</taxon>
    </lineage>
</organism>
<proteinExistence type="predicted"/>
<sequence length="142" mass="15974">TITTSFLHPKQHHSGGKNGFRFSCMFLIAIKLALVSRLSECRFDRCPSAQLIAPSELVWLGLLLGSCNDSQSKSNYLVVSRETSRKDLPIGRLMIDNFLGSLFNSYENEEANSNPGCNRFETVRLTFPSGPEETIFERSSFF</sequence>
<gene>
    <name evidence="1" type="ORF">NTEN_LOCUS12162</name>
</gene>
<evidence type="ECO:0000313" key="1">
    <source>
        <dbReference type="EMBL" id="CAB0006685.1"/>
    </source>
</evidence>
<dbReference type="AlphaFoldDB" id="A0A6H5GUK8"/>